<gene>
    <name evidence="12" type="ORF">PTE30175_03927</name>
</gene>
<comment type="subcellular location">
    <subcellularLocation>
        <location evidence="1">Cell outer membrane</location>
        <topology evidence="1">Multi-pass membrane protein</topology>
    </subcellularLocation>
</comment>
<sequence length="314" mass="33228">MNSGNHIGAGFGLMGSEDLGGGLKTVFKVENGFGANDGTFASSGSTPRMFGRQAWIGLSKDNMGTLSFGRQYDFMLTGLCKYASGCLLGAPFDRAGTSIISGLLGGNGSNPDIDRLGGARVDNSIRYVSPSFGGSGLSFGAMYGLGGAPGSLTQGSTSSFYLGYAANPIDLGIAYTSRQDPTSHARYSNVALGGSYEVGKFTLNALLTQARWSATGDTVSGIDFNFRYQFNGAASLLVGYTFSSPNHGLSNQLMLGKRHTFGTEVDYFLSKRTDLYASVAYQKATEGQKAQFLFMAPSRANWAAMTQVGIRHRF</sequence>
<dbReference type="Gene3D" id="2.40.160.10">
    <property type="entry name" value="Porin"/>
    <property type="match status" value="1"/>
</dbReference>
<evidence type="ECO:0000256" key="7">
    <source>
        <dbReference type="ARBA" id="ARBA00023065"/>
    </source>
</evidence>
<dbReference type="InterPro" id="IPR033900">
    <property type="entry name" value="Gram_neg_porin_domain"/>
</dbReference>
<evidence type="ECO:0000256" key="9">
    <source>
        <dbReference type="ARBA" id="ARBA00023136"/>
    </source>
</evidence>
<keyword evidence="13" id="KW-1185">Reference proteome</keyword>
<evidence type="ECO:0000256" key="3">
    <source>
        <dbReference type="ARBA" id="ARBA00022448"/>
    </source>
</evidence>
<proteinExistence type="predicted"/>
<evidence type="ECO:0000256" key="1">
    <source>
        <dbReference type="ARBA" id="ARBA00004571"/>
    </source>
</evidence>
<dbReference type="GO" id="GO:0015288">
    <property type="term" value="F:porin activity"/>
    <property type="evidence" value="ECO:0007669"/>
    <property type="project" value="UniProtKB-KW"/>
</dbReference>
<evidence type="ECO:0000313" key="12">
    <source>
        <dbReference type="EMBL" id="VVE38399.1"/>
    </source>
</evidence>
<dbReference type="InterPro" id="IPR023614">
    <property type="entry name" value="Porin_dom_sf"/>
</dbReference>
<dbReference type="PANTHER" id="PTHR34501">
    <property type="entry name" value="PROTEIN YDDL-RELATED"/>
    <property type="match status" value="1"/>
</dbReference>
<keyword evidence="7" id="KW-0406">Ion transport</keyword>
<evidence type="ECO:0000313" key="13">
    <source>
        <dbReference type="Proteomes" id="UP000414233"/>
    </source>
</evidence>
<comment type="subunit">
    <text evidence="2">Homotrimer.</text>
</comment>
<evidence type="ECO:0000256" key="4">
    <source>
        <dbReference type="ARBA" id="ARBA00022452"/>
    </source>
</evidence>
<dbReference type="AlphaFoldDB" id="A0A5E4XPN8"/>
<dbReference type="EMBL" id="CABPRZ010000019">
    <property type="protein sequence ID" value="VVE38399.1"/>
    <property type="molecule type" value="Genomic_DNA"/>
</dbReference>
<keyword evidence="6" id="KW-0732">Signal</keyword>
<evidence type="ECO:0000256" key="2">
    <source>
        <dbReference type="ARBA" id="ARBA00011233"/>
    </source>
</evidence>
<organism evidence="12 13">
    <name type="scientific">Pandoraea terrae</name>
    <dbReference type="NCBI Taxonomy" id="1537710"/>
    <lineage>
        <taxon>Bacteria</taxon>
        <taxon>Pseudomonadati</taxon>
        <taxon>Pseudomonadota</taxon>
        <taxon>Betaproteobacteria</taxon>
        <taxon>Burkholderiales</taxon>
        <taxon>Burkholderiaceae</taxon>
        <taxon>Pandoraea</taxon>
    </lineage>
</organism>
<keyword evidence="9" id="KW-0472">Membrane</keyword>
<evidence type="ECO:0000256" key="10">
    <source>
        <dbReference type="ARBA" id="ARBA00023237"/>
    </source>
</evidence>
<reference evidence="12 13" key="1">
    <citation type="submission" date="2019-08" db="EMBL/GenBank/DDBJ databases">
        <authorList>
            <person name="Peeters C."/>
        </authorList>
    </citation>
    <scope>NUCLEOTIDE SEQUENCE [LARGE SCALE GENOMIC DNA]</scope>
    <source>
        <strain evidence="12 13">LMG 30175</strain>
    </source>
</reference>
<keyword evidence="5" id="KW-0812">Transmembrane</keyword>
<keyword evidence="4" id="KW-1134">Transmembrane beta strand</keyword>
<evidence type="ECO:0000256" key="6">
    <source>
        <dbReference type="ARBA" id="ARBA00022729"/>
    </source>
</evidence>
<name>A0A5E4XPN8_9BURK</name>
<dbReference type="Pfam" id="PF13609">
    <property type="entry name" value="Porin_4"/>
    <property type="match status" value="1"/>
</dbReference>
<keyword evidence="10" id="KW-0998">Cell outer membrane</keyword>
<dbReference type="PANTHER" id="PTHR34501:SF9">
    <property type="entry name" value="MAJOR OUTER MEMBRANE PROTEIN P.IA"/>
    <property type="match status" value="1"/>
</dbReference>
<evidence type="ECO:0000256" key="5">
    <source>
        <dbReference type="ARBA" id="ARBA00022692"/>
    </source>
</evidence>
<dbReference type="GO" id="GO:0006811">
    <property type="term" value="P:monoatomic ion transport"/>
    <property type="evidence" value="ECO:0007669"/>
    <property type="project" value="UniProtKB-KW"/>
</dbReference>
<dbReference type="InterPro" id="IPR050298">
    <property type="entry name" value="Gram-neg_bact_OMP"/>
</dbReference>
<accession>A0A5E4XPN8</accession>
<dbReference type="SUPFAM" id="SSF56935">
    <property type="entry name" value="Porins"/>
    <property type="match status" value="1"/>
</dbReference>
<evidence type="ECO:0000256" key="8">
    <source>
        <dbReference type="ARBA" id="ARBA00023114"/>
    </source>
</evidence>
<keyword evidence="3" id="KW-0813">Transport</keyword>
<feature type="domain" description="Porin" evidence="11">
    <location>
        <begin position="7"/>
        <end position="284"/>
    </location>
</feature>
<dbReference type="GO" id="GO:0046930">
    <property type="term" value="C:pore complex"/>
    <property type="evidence" value="ECO:0007669"/>
    <property type="project" value="UniProtKB-KW"/>
</dbReference>
<evidence type="ECO:0000259" key="11">
    <source>
        <dbReference type="Pfam" id="PF13609"/>
    </source>
</evidence>
<dbReference type="GO" id="GO:0009279">
    <property type="term" value="C:cell outer membrane"/>
    <property type="evidence" value="ECO:0007669"/>
    <property type="project" value="UniProtKB-SubCell"/>
</dbReference>
<keyword evidence="8" id="KW-0626">Porin</keyword>
<protein>
    <submittedName>
        <fullName evidence="12">Porin</fullName>
    </submittedName>
</protein>
<dbReference type="Proteomes" id="UP000414233">
    <property type="component" value="Unassembled WGS sequence"/>
</dbReference>
<dbReference type="CDD" id="cd00342">
    <property type="entry name" value="gram_neg_porins"/>
    <property type="match status" value="1"/>
</dbReference>